<reference evidence="2 3" key="1">
    <citation type="submission" date="2023-06" db="EMBL/GenBank/DDBJ databases">
        <title>Antibody response to the Sneathia vaginalis cytopathogenic toxin A during pregnancy.</title>
        <authorList>
            <person name="Mccoy Z.T."/>
            <person name="Serrano M.G."/>
            <person name="Spaine K."/>
            <person name="Edwards D.J."/>
            <person name="Buck G.A."/>
            <person name="Jefferson K."/>
        </authorList>
    </citation>
    <scope>NUCLEOTIDE SEQUENCE [LARGE SCALE GENOMIC DNA]</scope>
    <source>
        <strain evidence="2 3">CCUG 42621</strain>
    </source>
</reference>
<gene>
    <name evidence="2" type="ORF">QQA45_05795</name>
</gene>
<accession>A0ABT7HME4</accession>
<organism evidence="2 3">
    <name type="scientific">Sneathia sanguinegens</name>
    <dbReference type="NCBI Taxonomy" id="40543"/>
    <lineage>
        <taxon>Bacteria</taxon>
        <taxon>Fusobacteriati</taxon>
        <taxon>Fusobacteriota</taxon>
        <taxon>Fusobacteriia</taxon>
        <taxon>Fusobacteriales</taxon>
        <taxon>Leptotrichiaceae</taxon>
        <taxon>Sneathia</taxon>
    </lineage>
</organism>
<name>A0ABT7HME4_9FUSO</name>
<feature type="transmembrane region" description="Helical" evidence="1">
    <location>
        <begin position="35"/>
        <end position="58"/>
    </location>
</feature>
<keyword evidence="3" id="KW-1185">Reference proteome</keyword>
<dbReference type="PROSITE" id="PS51257">
    <property type="entry name" value="PROKAR_LIPOPROTEIN"/>
    <property type="match status" value="1"/>
</dbReference>
<keyword evidence="1" id="KW-0812">Transmembrane</keyword>
<dbReference type="Proteomes" id="UP001225134">
    <property type="component" value="Unassembled WGS sequence"/>
</dbReference>
<comment type="caution">
    <text evidence="2">The sequence shown here is derived from an EMBL/GenBank/DDBJ whole genome shotgun (WGS) entry which is preliminary data.</text>
</comment>
<protein>
    <submittedName>
        <fullName evidence="2">Uncharacterized protein</fullName>
    </submittedName>
</protein>
<proteinExistence type="predicted"/>
<feature type="transmembrane region" description="Helical" evidence="1">
    <location>
        <begin position="70"/>
        <end position="88"/>
    </location>
</feature>
<keyword evidence="1" id="KW-0472">Membrane</keyword>
<evidence type="ECO:0000313" key="2">
    <source>
        <dbReference type="EMBL" id="MDK9581010.1"/>
    </source>
</evidence>
<dbReference type="RefSeq" id="WP_285153233.1">
    <property type="nucleotide sequence ID" value="NZ_CAUPPJ010000030.1"/>
</dbReference>
<evidence type="ECO:0000313" key="3">
    <source>
        <dbReference type="Proteomes" id="UP001225134"/>
    </source>
</evidence>
<sequence length="127" mass="14919">MLKVIPRNIKRIFVFEICLGLVAFFLGLIFSCEYIYSFCIGVVISIISNLLLLGMVYLLVYMNYKTYISYIRYLISYVLYAVTLYFVHALYKDIYTVIICALGLCSFKISCYIIYILKKYGKKVHKF</sequence>
<keyword evidence="1" id="KW-1133">Transmembrane helix</keyword>
<dbReference type="EMBL" id="JASSPP010000009">
    <property type="protein sequence ID" value="MDK9581010.1"/>
    <property type="molecule type" value="Genomic_DNA"/>
</dbReference>
<evidence type="ECO:0000256" key="1">
    <source>
        <dbReference type="SAM" id="Phobius"/>
    </source>
</evidence>
<feature type="transmembrane region" description="Helical" evidence="1">
    <location>
        <begin position="12"/>
        <end position="29"/>
    </location>
</feature>
<feature type="transmembrane region" description="Helical" evidence="1">
    <location>
        <begin position="94"/>
        <end position="117"/>
    </location>
</feature>